<feature type="compositionally biased region" description="Polar residues" evidence="5">
    <location>
        <begin position="816"/>
        <end position="836"/>
    </location>
</feature>
<dbReference type="InterPro" id="IPR026054">
    <property type="entry name" value="Nucleoporin"/>
</dbReference>
<feature type="compositionally biased region" description="Basic and acidic residues" evidence="5">
    <location>
        <begin position="866"/>
        <end position="876"/>
    </location>
</feature>
<dbReference type="GeneID" id="59336254"/>
<keyword evidence="4" id="KW-0175">Coiled coil</keyword>
<dbReference type="GO" id="GO:0017056">
    <property type="term" value="F:structural constituent of nuclear pore"/>
    <property type="evidence" value="ECO:0007669"/>
    <property type="project" value="TreeGrafter"/>
</dbReference>
<feature type="compositionally biased region" description="Acidic residues" evidence="5">
    <location>
        <begin position="877"/>
        <end position="887"/>
    </location>
</feature>
<feature type="region of interest" description="Disordered" evidence="5">
    <location>
        <begin position="531"/>
        <end position="588"/>
    </location>
</feature>
<dbReference type="FunFam" id="2.130.10.10:FF:000645">
    <property type="entry name" value="Putative nuclear pore complex subunit Nup159"/>
    <property type="match status" value="1"/>
</dbReference>
<dbReference type="SUPFAM" id="SSF117289">
    <property type="entry name" value="Nucleoporin domain"/>
    <property type="match status" value="1"/>
</dbReference>
<feature type="compositionally biased region" description="Basic and acidic residues" evidence="5">
    <location>
        <begin position="1460"/>
        <end position="1470"/>
    </location>
</feature>
<name>A0A8H6CRG0_9LECA</name>
<keyword evidence="2" id="KW-0813">Transport</keyword>
<feature type="region of interest" description="Disordered" evidence="5">
    <location>
        <begin position="1397"/>
        <end position="1470"/>
    </location>
</feature>
<feature type="compositionally biased region" description="Low complexity" evidence="5">
    <location>
        <begin position="577"/>
        <end position="587"/>
    </location>
</feature>
<dbReference type="Pfam" id="PF16755">
    <property type="entry name" value="Beta-prop_NUP159_NUP214"/>
    <property type="match status" value="1"/>
</dbReference>
<dbReference type="EMBL" id="JACCJB010000004">
    <property type="protein sequence ID" value="KAF6228129.1"/>
    <property type="molecule type" value="Genomic_DNA"/>
</dbReference>
<feature type="compositionally biased region" description="Polar residues" evidence="5">
    <location>
        <begin position="531"/>
        <end position="567"/>
    </location>
</feature>
<organism evidence="7 8">
    <name type="scientific">Letharia lupina</name>
    <dbReference type="NCBI Taxonomy" id="560253"/>
    <lineage>
        <taxon>Eukaryota</taxon>
        <taxon>Fungi</taxon>
        <taxon>Dikarya</taxon>
        <taxon>Ascomycota</taxon>
        <taxon>Pezizomycotina</taxon>
        <taxon>Lecanoromycetes</taxon>
        <taxon>OSLEUM clade</taxon>
        <taxon>Lecanoromycetidae</taxon>
        <taxon>Lecanorales</taxon>
        <taxon>Lecanorineae</taxon>
        <taxon>Parmeliaceae</taxon>
        <taxon>Letharia</taxon>
    </lineage>
</organism>
<feature type="compositionally biased region" description="Polar residues" evidence="5">
    <location>
        <begin position="14"/>
        <end position="23"/>
    </location>
</feature>
<keyword evidence="3" id="KW-0539">Nucleus</keyword>
<feature type="compositionally biased region" description="Low complexity" evidence="5">
    <location>
        <begin position="715"/>
        <end position="724"/>
    </location>
</feature>
<feature type="region of interest" description="Disordered" evidence="5">
    <location>
        <begin position="464"/>
        <end position="506"/>
    </location>
</feature>
<evidence type="ECO:0000256" key="3">
    <source>
        <dbReference type="ARBA" id="ARBA00023242"/>
    </source>
</evidence>
<feature type="region of interest" description="Disordered" evidence="5">
    <location>
        <begin position="1"/>
        <end position="26"/>
    </location>
</feature>
<feature type="compositionally biased region" description="Pro residues" evidence="5">
    <location>
        <begin position="795"/>
        <end position="807"/>
    </location>
</feature>
<evidence type="ECO:0000313" key="8">
    <source>
        <dbReference type="Proteomes" id="UP000593566"/>
    </source>
</evidence>
<feature type="domain" description="Nucleoporin Nup159/Nup146 N-terminal" evidence="6">
    <location>
        <begin position="60"/>
        <end position="441"/>
    </location>
</feature>
<comment type="caution">
    <text evidence="7">The sequence shown here is derived from an EMBL/GenBank/DDBJ whole genome shotgun (WGS) entry which is preliminary data.</text>
</comment>
<comment type="subcellular location">
    <subcellularLocation>
        <location evidence="1">Nucleus</location>
    </subcellularLocation>
</comment>
<dbReference type="InterPro" id="IPR015943">
    <property type="entry name" value="WD40/YVTN_repeat-like_dom_sf"/>
</dbReference>
<evidence type="ECO:0000256" key="5">
    <source>
        <dbReference type="SAM" id="MobiDB-lite"/>
    </source>
</evidence>
<dbReference type="PANTHER" id="PTHR23193:SF23">
    <property type="entry name" value="NUCLEAR PORE COMPLEX PROTEIN NUP153"/>
    <property type="match status" value="1"/>
</dbReference>
<reference evidence="7 8" key="1">
    <citation type="journal article" date="2020" name="Genomics">
        <title>Complete, high-quality genomes from long-read metagenomic sequencing of two wolf lichen thalli reveals enigmatic genome architecture.</title>
        <authorList>
            <person name="McKenzie S.K."/>
            <person name="Walston R.F."/>
            <person name="Allen J.L."/>
        </authorList>
    </citation>
    <scope>NUCLEOTIDE SEQUENCE [LARGE SCALE GENOMIC DNA]</scope>
    <source>
        <strain evidence="7">WasteWater1</strain>
    </source>
</reference>
<proteinExistence type="predicted"/>
<dbReference type="InterPro" id="IPR039462">
    <property type="entry name" value="Nup159/Nup146_N"/>
</dbReference>
<dbReference type="GO" id="GO:0006606">
    <property type="term" value="P:protein import into nucleus"/>
    <property type="evidence" value="ECO:0007669"/>
    <property type="project" value="TreeGrafter"/>
</dbReference>
<protein>
    <recommendedName>
        <fullName evidence="6">Nucleoporin Nup159/Nup146 N-terminal domain-containing protein</fullName>
    </recommendedName>
</protein>
<dbReference type="PANTHER" id="PTHR23193">
    <property type="entry name" value="NUCLEAR PORE COMPLEX PROTEIN NUP"/>
    <property type="match status" value="1"/>
</dbReference>
<dbReference type="GO" id="GO:0008139">
    <property type="term" value="F:nuclear localization sequence binding"/>
    <property type="evidence" value="ECO:0007669"/>
    <property type="project" value="TreeGrafter"/>
</dbReference>
<keyword evidence="8" id="KW-1185">Reference proteome</keyword>
<feature type="compositionally biased region" description="Acidic residues" evidence="5">
    <location>
        <begin position="964"/>
        <end position="991"/>
    </location>
</feature>
<dbReference type="RefSeq" id="XP_037156063.1">
    <property type="nucleotide sequence ID" value="XM_037298727.1"/>
</dbReference>
<evidence type="ECO:0000313" key="7">
    <source>
        <dbReference type="EMBL" id="KAF6228129.1"/>
    </source>
</evidence>
<dbReference type="Gene3D" id="2.130.10.10">
    <property type="entry name" value="YVTN repeat-like/Quinoprotein amine dehydrogenase"/>
    <property type="match status" value="1"/>
</dbReference>
<dbReference type="GO" id="GO:0005643">
    <property type="term" value="C:nuclear pore"/>
    <property type="evidence" value="ECO:0007669"/>
    <property type="project" value="TreeGrafter"/>
</dbReference>
<evidence type="ECO:0000256" key="1">
    <source>
        <dbReference type="ARBA" id="ARBA00004123"/>
    </source>
</evidence>
<evidence type="ECO:0000259" key="6">
    <source>
        <dbReference type="Pfam" id="PF16755"/>
    </source>
</evidence>
<feature type="compositionally biased region" description="Basic and acidic residues" evidence="5">
    <location>
        <begin position="1120"/>
        <end position="1131"/>
    </location>
</feature>
<evidence type="ECO:0000256" key="4">
    <source>
        <dbReference type="SAM" id="Coils"/>
    </source>
</evidence>
<dbReference type="Proteomes" id="UP000593566">
    <property type="component" value="Unassembled WGS sequence"/>
</dbReference>
<feature type="region of interest" description="Disordered" evidence="5">
    <location>
        <begin position="695"/>
        <end position="1159"/>
    </location>
</feature>
<evidence type="ECO:0000256" key="2">
    <source>
        <dbReference type="ARBA" id="ARBA00022448"/>
    </source>
</evidence>
<feature type="compositionally biased region" description="Basic and acidic residues" evidence="5">
    <location>
        <begin position="1145"/>
        <end position="1159"/>
    </location>
</feature>
<feature type="region of interest" description="Disordered" evidence="5">
    <location>
        <begin position="667"/>
        <end position="686"/>
    </location>
</feature>
<feature type="compositionally biased region" description="Low complexity" evidence="5">
    <location>
        <begin position="839"/>
        <end position="849"/>
    </location>
</feature>
<dbReference type="GO" id="GO:0006405">
    <property type="term" value="P:RNA export from nucleus"/>
    <property type="evidence" value="ECO:0007669"/>
    <property type="project" value="TreeGrafter"/>
</dbReference>
<feature type="compositionally biased region" description="Low complexity" evidence="5">
    <location>
        <begin position="467"/>
        <end position="478"/>
    </location>
</feature>
<sequence>MAFRASPSPFGVTAGTSSSSPIQQGPELEEISTEALGFQAIAGETKLQLLPSPWPIDSLPPPTASLLSVAPKKGLLAAAGPESVIVAGTESVRQGFSAESVADGTTKPFTPQLTLNVGMRVSQVAFSADESFLVLSAENGGGLAVYDVRSLMQGSTEPAFQLTTNGTALRALLPNPTPERAELFAAVSTNGQLLMANLKSREFFSGPQGQVLKDGVSCVSWSARGKQLIGGLGNGTCYQMTPEGEGKAELSRPPGLDGDQHVSSISWLENDVFLVAHTPSSSDGGMIPETTYHLVTRQTKPQTSMVFQKLPDPCPPFGLHRSPAFQFMQRLRDYPPNLQDIIVVASTTSIDIGLVTRSKTPLTNDAPAEKVTSVFTTTAMADDSRRAQMPMSKDQTDTSPIGVCFDLSSKDKVLRPLPKEEFDASQGPLPALMILNNEGVLSSWWIVYAESIRQGTVYPGLVAAGGPQTKQQPQTQRQASPFASAGTQAAPAFGQSTSGKPSTPAVGFGSAFSKPATSAFGMTSSPISGFGASKSQSPFGAPTVTPTTSQSGGSTFGQPSFGSSTPMGSVMGGTGRGPNPTGAAAFGTAGGFGNRGSVWGTPSSGTAAASGSVFGQSGFSGAHQSAFGAPSTGNAFGSNTPATAAAPNSGGFASFAAKTGGFMTAAPPSAAQSPFGKSAQGASFGSGMGTDTSFGATSKKDAEAPKSIFGGGGAAFTLGTTFKGDGPPANEAPKPEGNESKSMFGDGFRSALGDAQKEAATPHTKDADMDEDDSAPAQSAQPDPVHSSTTTPVAKPTPPKFQFPSVPPSTGGLFGTQAQGKTTPAAVHSSQPSSFTFGKPTPITTTPNDTPKKPEQPIRPSVEISPKIKEEPHSDDDNISPLNEEEAAPPLGFGTPKTPSPIGTKSLEDPVPPESTSKTSFAPGDSSTSSKSSEEAPLPPDFLPSKTKLKEVEPPPEAQAALPENEDEGEEEDADAEGDEDEEEGLDDEGSGVDVAQEISPSTDPTQSPKITPGSSFGGPLDKSPVGGLFSRVSQPQGGQAGRSLFGEIGKTSAPYFSPPSKTQESPRSPSPVRSMLAGDSLRPDNSRSVSAPGPFKALANRKNTLSQLAVPSKPQPSAEEVRKQERERIAAQKAKQAAEEDQDLSDREDERVREELGTEVEGTKTLDPFLAHQDYIGAVDKPGMPGQIEKVYRDINSMIDTLGLNARSLTAFVKGHTELHKQSGRSREDLEDDDWCLIEIGDLNTVEDKLEQKLEAGQIRDVQKKLNECRDLRKGVAALRIKGGDFAKAVETRSDSEVAESARTAPLRLEQATQQHELRKQFMRFQKLLAETEENITMLRAKLASCETSNANGRPLKKPTVEAVTNTIKKMTSMVERKSGDIDVLETQMRHLRFSSAALSQSSREGSPFTPLPSTSPKSKQFPSSGGRSVQNGQSYTPGRSTNRPGTPRKAIQEVTPEEVQRYREKAQRRQEVNLIMKEAFSKTGPRIRALD</sequence>
<feature type="coiled-coil region" evidence="4">
    <location>
        <begin position="1316"/>
        <end position="1350"/>
    </location>
</feature>
<accession>A0A8H6CRG0</accession>
<feature type="compositionally biased region" description="Polar residues" evidence="5">
    <location>
        <begin position="1413"/>
        <end position="1446"/>
    </location>
</feature>
<feature type="compositionally biased region" description="Polar residues" evidence="5">
    <location>
        <begin position="999"/>
        <end position="1015"/>
    </location>
</feature>
<gene>
    <name evidence="7" type="ORF">HO133_007857</name>
</gene>